<feature type="compositionally biased region" description="Polar residues" evidence="1">
    <location>
        <begin position="309"/>
        <end position="358"/>
    </location>
</feature>
<dbReference type="AlphaFoldDB" id="A0A1J3F9K3"/>
<feature type="region of interest" description="Disordered" evidence="1">
    <location>
        <begin position="88"/>
        <end position="172"/>
    </location>
</feature>
<evidence type="ECO:0000313" key="2">
    <source>
        <dbReference type="EMBL" id="JAU38324.1"/>
    </source>
</evidence>
<organism evidence="2">
    <name type="scientific">Noccaea caerulescens</name>
    <name type="common">Alpine penny-cress</name>
    <name type="synonym">Thlaspi caerulescens</name>
    <dbReference type="NCBI Taxonomy" id="107243"/>
    <lineage>
        <taxon>Eukaryota</taxon>
        <taxon>Viridiplantae</taxon>
        <taxon>Streptophyta</taxon>
        <taxon>Embryophyta</taxon>
        <taxon>Tracheophyta</taxon>
        <taxon>Spermatophyta</taxon>
        <taxon>Magnoliopsida</taxon>
        <taxon>eudicotyledons</taxon>
        <taxon>Gunneridae</taxon>
        <taxon>Pentapetalae</taxon>
        <taxon>rosids</taxon>
        <taxon>malvids</taxon>
        <taxon>Brassicales</taxon>
        <taxon>Brassicaceae</taxon>
        <taxon>Coluteocarpeae</taxon>
        <taxon>Noccaea</taxon>
    </lineage>
</organism>
<proteinExistence type="predicted"/>
<evidence type="ECO:0000256" key="1">
    <source>
        <dbReference type="SAM" id="MobiDB-lite"/>
    </source>
</evidence>
<feature type="compositionally biased region" description="Pro residues" evidence="1">
    <location>
        <begin position="233"/>
        <end position="246"/>
    </location>
</feature>
<name>A0A1J3F9K3_NOCCA</name>
<feature type="compositionally biased region" description="Polar residues" evidence="1">
    <location>
        <begin position="88"/>
        <end position="104"/>
    </location>
</feature>
<dbReference type="EMBL" id="GEVK01014508">
    <property type="protein sequence ID" value="JAU38324.1"/>
    <property type="molecule type" value="Transcribed_RNA"/>
</dbReference>
<feature type="region of interest" description="Disordered" evidence="1">
    <location>
        <begin position="265"/>
        <end position="382"/>
    </location>
</feature>
<gene>
    <name evidence="2" type="ORF">LC_TR1245_c0_g1_i1_g.3780</name>
</gene>
<feature type="compositionally biased region" description="Basic and acidic residues" evidence="1">
    <location>
        <begin position="129"/>
        <end position="142"/>
    </location>
</feature>
<feature type="compositionally biased region" description="Basic and acidic residues" evidence="1">
    <location>
        <begin position="105"/>
        <end position="121"/>
    </location>
</feature>
<accession>A0A1J3F9K3</accession>
<feature type="compositionally biased region" description="Basic and acidic residues" evidence="1">
    <location>
        <begin position="157"/>
        <end position="172"/>
    </location>
</feature>
<feature type="region of interest" description="Disordered" evidence="1">
    <location>
        <begin position="227"/>
        <end position="251"/>
    </location>
</feature>
<protein>
    <submittedName>
        <fullName evidence="2">Uncharacterized protein</fullName>
    </submittedName>
</protein>
<reference evidence="2" key="1">
    <citation type="submission" date="2016-07" db="EMBL/GenBank/DDBJ databases">
        <title>De novo transcriptome assembly of four accessions of the metal hyperaccumulator plant Noccaea caerulescens.</title>
        <authorList>
            <person name="Blande D."/>
            <person name="Halimaa P."/>
            <person name="Tervahauta A.I."/>
            <person name="Aarts M.G."/>
            <person name="Karenlampi S.O."/>
        </authorList>
    </citation>
    <scope>NUCLEOTIDE SEQUENCE</scope>
</reference>
<feature type="compositionally biased region" description="Basic residues" evidence="1">
    <location>
        <begin position="275"/>
        <end position="286"/>
    </location>
</feature>
<sequence>MWNMIPFLARRWDHYSRWMVILQRWAPTAAEDFPSQIPFWIRLKGIPLHYWKKEVLLSLGSELGTYEGQEITKTSCFMKDWRNIAQNVTDSRQVRSPPTHQQSSHHLELRDNQRGSYHSRDSPYSVRKGVSEATRESSRDSVTRNLCPDRSQRSPFYHRESQKTPDNDVPRWTEMKKWNQGPVERAARVQRVAQGEEEGLMQSTAARMVELHNATQAVQAYHLSQPTRAVSPLGPPPPPPPPPPPTHGHIPVAQRLVFPDEQVERNLNTNLKPQKVIKKRLGRPPKNKGIASPSSLPGTSTRKRKVQLVRSSPNRRTPVRKTTQPKRSNQPPQQNNPGLSTAQNLEETAQPSTSQAPTCQLIPAIERPSSVFRKPSNPHPSR</sequence>